<evidence type="ECO:0000256" key="5">
    <source>
        <dbReference type="PROSITE-ProRule" id="PRU00335"/>
    </source>
</evidence>
<organism evidence="8 9">
    <name type="scientific">Kitasatospora cheerisanensis KCTC 2395</name>
    <dbReference type="NCBI Taxonomy" id="1348663"/>
    <lineage>
        <taxon>Bacteria</taxon>
        <taxon>Bacillati</taxon>
        <taxon>Actinomycetota</taxon>
        <taxon>Actinomycetes</taxon>
        <taxon>Kitasatosporales</taxon>
        <taxon>Streptomycetaceae</taxon>
        <taxon>Kitasatospora</taxon>
    </lineage>
</organism>
<feature type="DNA-binding region" description="H-T-H motif" evidence="5">
    <location>
        <begin position="176"/>
        <end position="195"/>
    </location>
</feature>
<dbReference type="InterPro" id="IPR039538">
    <property type="entry name" value="BetI_C"/>
</dbReference>
<keyword evidence="9" id="KW-1185">Reference proteome</keyword>
<comment type="caution">
    <text evidence="8">The sequence shown here is derived from an EMBL/GenBank/DDBJ whole genome shotgun (WGS) entry which is preliminary data.</text>
</comment>
<dbReference type="eggNOG" id="COG1309">
    <property type="taxonomic scope" value="Bacteria"/>
</dbReference>
<dbReference type="InterPro" id="IPR001647">
    <property type="entry name" value="HTH_TetR"/>
</dbReference>
<evidence type="ECO:0000259" key="7">
    <source>
        <dbReference type="PROSITE" id="PS50977"/>
    </source>
</evidence>
<accession>A0A066Z5M8</accession>
<dbReference type="GO" id="GO:0000976">
    <property type="term" value="F:transcription cis-regulatory region binding"/>
    <property type="evidence" value="ECO:0007669"/>
    <property type="project" value="TreeGrafter"/>
</dbReference>
<feature type="domain" description="HTH tetR-type" evidence="7">
    <location>
        <begin position="153"/>
        <end position="213"/>
    </location>
</feature>
<evidence type="ECO:0000313" key="9">
    <source>
        <dbReference type="Proteomes" id="UP000027178"/>
    </source>
</evidence>
<dbReference type="Proteomes" id="UP000027178">
    <property type="component" value="Unassembled WGS sequence"/>
</dbReference>
<dbReference type="Gene3D" id="1.10.357.10">
    <property type="entry name" value="Tetracycline Repressor, domain 2"/>
    <property type="match status" value="1"/>
</dbReference>
<dbReference type="SUPFAM" id="SSF48498">
    <property type="entry name" value="Tetracyclin repressor-like, C-terminal domain"/>
    <property type="match status" value="1"/>
</dbReference>
<keyword evidence="1" id="KW-0678">Repressor</keyword>
<dbReference type="EMBL" id="JNBY01000028">
    <property type="protein sequence ID" value="KDN87559.1"/>
    <property type="molecule type" value="Genomic_DNA"/>
</dbReference>
<evidence type="ECO:0000256" key="3">
    <source>
        <dbReference type="ARBA" id="ARBA00023125"/>
    </source>
</evidence>
<sequence length="343" mass="35903">MHPAQVEPGQHLPQPGGVLGRPGGDGALHAAAGVVEGGDRVHGVVRAERGDLRVPVGGVTGVAVQQDDGVARARAVVVDVDGAVGGLDVQGAVRGGPQLHGPVVGVEVPVAGLLADEVSDAGPGHGPLPLLWWYGCTIKTFEGAGMPKLVDHEERRALIIDALLRDAARTGLHAVTMRSVAEEAGVSVRLVQYYFHTKEQLLLDTLTRLGVRMGERVRDRVRAAEASSTAPPSPREIVEAVLLEAVPTDEESRTFHLVYTAYAVLSVTDPALAARSFLAAPNEMEAFLVAHLTAAGLPEPDHEAVVLLALSAGLGLSVLLGQRTPEAATTVLHHHLSRLFPTP</sequence>
<keyword evidence="4" id="KW-0804">Transcription</keyword>
<name>A0A066Z5M8_9ACTN</name>
<evidence type="ECO:0000256" key="4">
    <source>
        <dbReference type="ARBA" id="ARBA00023163"/>
    </source>
</evidence>
<gene>
    <name evidence="8" type="ORF">KCH_06690</name>
</gene>
<dbReference type="InterPro" id="IPR050109">
    <property type="entry name" value="HTH-type_TetR-like_transc_reg"/>
</dbReference>
<dbReference type="PROSITE" id="PS50977">
    <property type="entry name" value="HTH_TETR_2"/>
    <property type="match status" value="1"/>
</dbReference>
<evidence type="ECO:0000256" key="1">
    <source>
        <dbReference type="ARBA" id="ARBA00022491"/>
    </source>
</evidence>
<dbReference type="SUPFAM" id="SSF46689">
    <property type="entry name" value="Homeodomain-like"/>
    <property type="match status" value="1"/>
</dbReference>
<dbReference type="InterPro" id="IPR036271">
    <property type="entry name" value="Tet_transcr_reg_TetR-rel_C_sf"/>
</dbReference>
<evidence type="ECO:0000313" key="8">
    <source>
        <dbReference type="EMBL" id="KDN87559.1"/>
    </source>
</evidence>
<dbReference type="AlphaFoldDB" id="A0A066Z5M8"/>
<reference evidence="8 9" key="1">
    <citation type="submission" date="2014-05" db="EMBL/GenBank/DDBJ databases">
        <title>Draft Genome Sequence of Kitasatospora cheerisanensis KCTC 2395.</title>
        <authorList>
            <person name="Nam D.H."/>
        </authorList>
    </citation>
    <scope>NUCLEOTIDE SEQUENCE [LARGE SCALE GENOMIC DNA]</scope>
    <source>
        <strain evidence="8 9">KCTC 2395</strain>
    </source>
</reference>
<evidence type="ECO:0000256" key="6">
    <source>
        <dbReference type="SAM" id="MobiDB-lite"/>
    </source>
</evidence>
<dbReference type="HOGENOM" id="CLU_808402_0_0_11"/>
<proteinExistence type="predicted"/>
<dbReference type="PANTHER" id="PTHR30055:SF234">
    <property type="entry name" value="HTH-TYPE TRANSCRIPTIONAL REGULATOR BETI"/>
    <property type="match status" value="1"/>
</dbReference>
<protein>
    <recommendedName>
        <fullName evidence="7">HTH tetR-type domain-containing protein</fullName>
    </recommendedName>
</protein>
<feature type="region of interest" description="Disordered" evidence="6">
    <location>
        <begin position="1"/>
        <end position="25"/>
    </location>
</feature>
<dbReference type="GO" id="GO:0003700">
    <property type="term" value="F:DNA-binding transcription factor activity"/>
    <property type="evidence" value="ECO:0007669"/>
    <property type="project" value="TreeGrafter"/>
</dbReference>
<evidence type="ECO:0000256" key="2">
    <source>
        <dbReference type="ARBA" id="ARBA00023015"/>
    </source>
</evidence>
<keyword evidence="3 5" id="KW-0238">DNA-binding</keyword>
<dbReference type="InterPro" id="IPR009057">
    <property type="entry name" value="Homeodomain-like_sf"/>
</dbReference>
<dbReference type="Pfam" id="PF00440">
    <property type="entry name" value="TetR_N"/>
    <property type="match status" value="1"/>
</dbReference>
<dbReference type="PATRIC" id="fig|1348663.4.peg.638"/>
<keyword evidence="2" id="KW-0805">Transcription regulation</keyword>
<dbReference type="PANTHER" id="PTHR30055">
    <property type="entry name" value="HTH-TYPE TRANSCRIPTIONAL REGULATOR RUTR"/>
    <property type="match status" value="1"/>
</dbReference>
<dbReference type="Pfam" id="PF13977">
    <property type="entry name" value="TetR_C_6"/>
    <property type="match status" value="1"/>
</dbReference>